<organism evidence="1 2">
    <name type="scientific">Mycena rosella</name>
    <name type="common">Pink bonnet</name>
    <name type="synonym">Agaricus rosellus</name>
    <dbReference type="NCBI Taxonomy" id="1033263"/>
    <lineage>
        <taxon>Eukaryota</taxon>
        <taxon>Fungi</taxon>
        <taxon>Dikarya</taxon>
        <taxon>Basidiomycota</taxon>
        <taxon>Agaricomycotina</taxon>
        <taxon>Agaricomycetes</taxon>
        <taxon>Agaricomycetidae</taxon>
        <taxon>Agaricales</taxon>
        <taxon>Marasmiineae</taxon>
        <taxon>Mycenaceae</taxon>
        <taxon>Mycena</taxon>
    </lineage>
</organism>
<feature type="non-terminal residue" evidence="1">
    <location>
        <position position="162"/>
    </location>
</feature>
<gene>
    <name evidence="1" type="ORF">B0H17DRAFT_857650</name>
</gene>
<evidence type="ECO:0000313" key="1">
    <source>
        <dbReference type="EMBL" id="KAJ7645334.1"/>
    </source>
</evidence>
<dbReference type="EMBL" id="JARKIE010000401">
    <property type="protein sequence ID" value="KAJ7645334.1"/>
    <property type="molecule type" value="Genomic_DNA"/>
</dbReference>
<evidence type="ECO:0000313" key="2">
    <source>
        <dbReference type="Proteomes" id="UP001221757"/>
    </source>
</evidence>
<sequence>LEFNMYVSLEVPTSETIAAGRRELLIFDEVANEYIGSCEGTEHGEKSWNFPKIHSHQHVFEDIENKGTTHNFGTKISESMHGPLRETYHRLTNFKNLVKHDHRRAVGLLIREQLNTLDAPDDPNCPEDAEILSNISIGSKLRPVLFSVIEEKTYGDASFTDF</sequence>
<accession>A0AAD7CCU8</accession>
<reference evidence="1" key="1">
    <citation type="submission" date="2023-03" db="EMBL/GenBank/DDBJ databases">
        <title>Massive genome expansion in bonnet fungi (Mycena s.s.) driven by repeated elements and novel gene families across ecological guilds.</title>
        <authorList>
            <consortium name="Lawrence Berkeley National Laboratory"/>
            <person name="Harder C.B."/>
            <person name="Miyauchi S."/>
            <person name="Viragh M."/>
            <person name="Kuo A."/>
            <person name="Thoen E."/>
            <person name="Andreopoulos B."/>
            <person name="Lu D."/>
            <person name="Skrede I."/>
            <person name="Drula E."/>
            <person name="Henrissat B."/>
            <person name="Morin E."/>
            <person name="Kohler A."/>
            <person name="Barry K."/>
            <person name="LaButti K."/>
            <person name="Morin E."/>
            <person name="Salamov A."/>
            <person name="Lipzen A."/>
            <person name="Mereny Z."/>
            <person name="Hegedus B."/>
            <person name="Baldrian P."/>
            <person name="Stursova M."/>
            <person name="Weitz H."/>
            <person name="Taylor A."/>
            <person name="Grigoriev I.V."/>
            <person name="Nagy L.G."/>
            <person name="Martin F."/>
            <person name="Kauserud H."/>
        </authorList>
    </citation>
    <scope>NUCLEOTIDE SEQUENCE</scope>
    <source>
        <strain evidence="1">CBHHK067</strain>
    </source>
</reference>
<proteinExistence type="predicted"/>
<dbReference type="Proteomes" id="UP001221757">
    <property type="component" value="Unassembled WGS sequence"/>
</dbReference>
<name>A0AAD7CCU8_MYCRO</name>
<dbReference type="AlphaFoldDB" id="A0AAD7CCU8"/>
<protein>
    <submittedName>
        <fullName evidence="1">Uncharacterized protein</fullName>
    </submittedName>
</protein>
<keyword evidence="2" id="KW-1185">Reference proteome</keyword>
<feature type="non-terminal residue" evidence="1">
    <location>
        <position position="1"/>
    </location>
</feature>
<comment type="caution">
    <text evidence="1">The sequence shown here is derived from an EMBL/GenBank/DDBJ whole genome shotgun (WGS) entry which is preliminary data.</text>
</comment>